<protein>
    <recommendedName>
        <fullName evidence="10">Small ribosomal subunit biogenesis GTPase RsgA</fullName>
        <ecNumber evidence="10">3.6.1.-</ecNumber>
    </recommendedName>
</protein>
<dbReference type="InterPro" id="IPR030378">
    <property type="entry name" value="G_CP_dom"/>
</dbReference>
<dbReference type="Gene3D" id="1.10.40.50">
    <property type="entry name" value="Probable gtpase engc, domain 3"/>
    <property type="match status" value="1"/>
</dbReference>
<dbReference type="CDD" id="cd01854">
    <property type="entry name" value="YjeQ_EngC"/>
    <property type="match status" value="1"/>
</dbReference>
<dbReference type="OrthoDB" id="9809485at2"/>
<feature type="binding site" evidence="10">
    <location>
        <begin position="151"/>
        <end position="154"/>
    </location>
    <ligand>
        <name>GTP</name>
        <dbReference type="ChEBI" id="CHEBI:37565"/>
    </ligand>
</feature>
<reference evidence="13 14" key="1">
    <citation type="submission" date="2019-02" db="EMBL/GenBank/DDBJ databases">
        <title>Deep-cultivation of Planctomycetes and their phenomic and genomic characterization uncovers novel biology.</title>
        <authorList>
            <person name="Wiegand S."/>
            <person name="Jogler M."/>
            <person name="Boedeker C."/>
            <person name="Pinto D."/>
            <person name="Vollmers J."/>
            <person name="Rivas-Marin E."/>
            <person name="Kohn T."/>
            <person name="Peeters S.H."/>
            <person name="Heuer A."/>
            <person name="Rast P."/>
            <person name="Oberbeckmann S."/>
            <person name="Bunk B."/>
            <person name="Jeske O."/>
            <person name="Meyerdierks A."/>
            <person name="Storesund J.E."/>
            <person name="Kallscheuer N."/>
            <person name="Luecker S."/>
            <person name="Lage O.M."/>
            <person name="Pohl T."/>
            <person name="Merkel B.J."/>
            <person name="Hornburger P."/>
            <person name="Mueller R.-W."/>
            <person name="Bruemmer F."/>
            <person name="Labrenz M."/>
            <person name="Spormann A.M."/>
            <person name="Op den Camp H."/>
            <person name="Overmann J."/>
            <person name="Amann R."/>
            <person name="Jetten M.S.M."/>
            <person name="Mascher T."/>
            <person name="Medema M.H."/>
            <person name="Devos D.P."/>
            <person name="Kaster A.-K."/>
            <person name="Ovreas L."/>
            <person name="Rohde M."/>
            <person name="Galperin M.Y."/>
            <person name="Jogler C."/>
        </authorList>
    </citation>
    <scope>NUCLEOTIDE SEQUENCE [LARGE SCALE GENOMIC DNA]</scope>
    <source>
        <strain evidence="13 14">KS4</strain>
    </source>
</reference>
<dbReference type="PANTHER" id="PTHR32120:SF10">
    <property type="entry name" value="SMALL RIBOSOMAL SUBUNIT BIOGENESIS GTPASE RSGA"/>
    <property type="match status" value="1"/>
</dbReference>
<evidence type="ECO:0000256" key="4">
    <source>
        <dbReference type="ARBA" id="ARBA00022730"/>
    </source>
</evidence>
<dbReference type="PANTHER" id="PTHR32120">
    <property type="entry name" value="SMALL RIBOSOMAL SUBUNIT BIOGENESIS GTPASE RSGA"/>
    <property type="match status" value="1"/>
</dbReference>
<dbReference type="AlphaFoldDB" id="A0A517YS15"/>
<dbReference type="PROSITE" id="PS51721">
    <property type="entry name" value="G_CP"/>
    <property type="match status" value="1"/>
</dbReference>
<dbReference type="SUPFAM" id="SSF52540">
    <property type="entry name" value="P-loop containing nucleoside triphosphate hydrolases"/>
    <property type="match status" value="1"/>
</dbReference>
<comment type="subcellular location">
    <subcellularLocation>
        <location evidence="10">Cytoplasm</location>
    </subcellularLocation>
</comment>
<comment type="function">
    <text evidence="10">One of several proteins that assist in the late maturation steps of the functional core of the 30S ribosomal subunit. Helps release RbfA from mature subunits. May play a role in the assembly of ribosomal proteins into the subunit. Circularly permuted GTPase that catalyzes slow GTP hydrolysis, GTPase activity is stimulated by the 30S ribosomal subunit.</text>
</comment>
<feature type="binding site" evidence="10">
    <location>
        <position position="294"/>
    </location>
    <ligand>
        <name>Zn(2+)</name>
        <dbReference type="ChEBI" id="CHEBI:29105"/>
    </ligand>
</feature>
<keyword evidence="1 10" id="KW-0963">Cytoplasm</keyword>
<dbReference type="HAMAP" id="MF_01820">
    <property type="entry name" value="GTPase_RsgA"/>
    <property type="match status" value="1"/>
</dbReference>
<gene>
    <name evidence="10 13" type="primary">rsgA</name>
    <name evidence="13" type="ORF">KS4_10450</name>
</gene>
<comment type="cofactor">
    <cofactor evidence="10">
        <name>Zn(2+)</name>
        <dbReference type="ChEBI" id="CHEBI:29105"/>
    </cofactor>
    <text evidence="10">Binds 1 zinc ion per subunit.</text>
</comment>
<keyword evidence="14" id="KW-1185">Reference proteome</keyword>
<keyword evidence="6 10" id="KW-0378">Hydrolase</keyword>
<dbReference type="InterPro" id="IPR004881">
    <property type="entry name" value="Ribosome_biogen_GTPase_RsgA"/>
</dbReference>
<keyword evidence="2 10" id="KW-0690">Ribosome biogenesis</keyword>
<dbReference type="RefSeq" id="WP_145075444.1">
    <property type="nucleotide sequence ID" value="NZ_CP036425.1"/>
</dbReference>
<evidence type="ECO:0000256" key="1">
    <source>
        <dbReference type="ARBA" id="ARBA00022490"/>
    </source>
</evidence>
<dbReference type="InterPro" id="IPR027417">
    <property type="entry name" value="P-loop_NTPase"/>
</dbReference>
<sequence length="364" mass="39877">MSHIELLTRLGWDDHFAGEAERLGFDMAEIARVSGVRRKGFVVRRGDESWMVKAAGRLKRAKFYPVAGDWVVVNQKNVITDVLPRRNALSRGAAGVSRKEGGPAVEEQVMASNLDAVLIVCGLDGDFNLRRIERYQTLIYNCELKAVIVLTKADLQAKRDEMVKEVMDVVGGTGGVEVHVVGMDDEVGMDGVRRHLNAGETITMIGSSGAGKSTLINRLLGEELQVTGAVSDAVGKGKHTTTKRDLIMMPNGGMVIDNPGIREVAFWGDEGGVDATFPEIDDVAGMCKFGDCSHTHEPGCAVRAGVESGEIKQERLESYLKMRGEMSRLAERQEKGVNRAEKERLKGLSIKIRDVQMRKGGKRR</sequence>
<dbReference type="GO" id="GO:0005737">
    <property type="term" value="C:cytoplasm"/>
    <property type="evidence" value="ECO:0007669"/>
    <property type="project" value="UniProtKB-SubCell"/>
</dbReference>
<feature type="binding site" evidence="10">
    <location>
        <begin position="206"/>
        <end position="214"/>
    </location>
    <ligand>
        <name>GTP</name>
        <dbReference type="ChEBI" id="CHEBI:37565"/>
    </ligand>
</feature>
<evidence type="ECO:0000256" key="10">
    <source>
        <dbReference type="HAMAP-Rule" id="MF_01820"/>
    </source>
</evidence>
<dbReference type="Proteomes" id="UP000317369">
    <property type="component" value="Chromosome"/>
</dbReference>
<dbReference type="GO" id="GO:0003924">
    <property type="term" value="F:GTPase activity"/>
    <property type="evidence" value="ECO:0007669"/>
    <property type="project" value="UniProtKB-UniRule"/>
</dbReference>
<evidence type="ECO:0000256" key="2">
    <source>
        <dbReference type="ARBA" id="ARBA00022517"/>
    </source>
</evidence>
<dbReference type="Gene3D" id="3.40.50.300">
    <property type="entry name" value="P-loop containing nucleotide triphosphate hydrolases"/>
    <property type="match status" value="1"/>
</dbReference>
<keyword evidence="5 10" id="KW-0547">Nucleotide-binding</keyword>
<evidence type="ECO:0000313" key="14">
    <source>
        <dbReference type="Proteomes" id="UP000317369"/>
    </source>
</evidence>
<dbReference type="EC" id="3.6.1.-" evidence="10"/>
<name>A0A517YS15_9BACT</name>
<accession>A0A517YS15</accession>
<dbReference type="NCBIfam" id="TIGR00157">
    <property type="entry name" value="ribosome small subunit-dependent GTPase A"/>
    <property type="match status" value="1"/>
</dbReference>
<keyword evidence="9 10" id="KW-0342">GTP-binding</keyword>
<evidence type="ECO:0000259" key="11">
    <source>
        <dbReference type="PROSITE" id="PS50936"/>
    </source>
</evidence>
<keyword evidence="8 10" id="KW-0694">RNA-binding</keyword>
<dbReference type="EMBL" id="CP036425">
    <property type="protein sequence ID" value="QDU33006.1"/>
    <property type="molecule type" value="Genomic_DNA"/>
</dbReference>
<evidence type="ECO:0000256" key="8">
    <source>
        <dbReference type="ARBA" id="ARBA00022884"/>
    </source>
</evidence>
<evidence type="ECO:0000256" key="6">
    <source>
        <dbReference type="ARBA" id="ARBA00022801"/>
    </source>
</evidence>
<feature type="domain" description="EngC GTPase" evidence="11">
    <location>
        <begin position="112"/>
        <end position="262"/>
    </location>
</feature>
<dbReference type="KEGG" id="pcor:KS4_10450"/>
<evidence type="ECO:0000256" key="3">
    <source>
        <dbReference type="ARBA" id="ARBA00022723"/>
    </source>
</evidence>
<keyword evidence="3 10" id="KW-0479">Metal-binding</keyword>
<dbReference type="GO" id="GO:0019843">
    <property type="term" value="F:rRNA binding"/>
    <property type="evidence" value="ECO:0007669"/>
    <property type="project" value="UniProtKB-KW"/>
</dbReference>
<dbReference type="Pfam" id="PF03193">
    <property type="entry name" value="RsgA_GTPase"/>
    <property type="match status" value="1"/>
</dbReference>
<feature type="binding site" evidence="10">
    <location>
        <position position="292"/>
    </location>
    <ligand>
        <name>Zn(2+)</name>
        <dbReference type="ChEBI" id="CHEBI:29105"/>
    </ligand>
</feature>
<dbReference type="GO" id="GO:0046872">
    <property type="term" value="F:metal ion binding"/>
    <property type="evidence" value="ECO:0007669"/>
    <property type="project" value="UniProtKB-KW"/>
</dbReference>
<evidence type="ECO:0000313" key="13">
    <source>
        <dbReference type="EMBL" id="QDU33006.1"/>
    </source>
</evidence>
<proteinExistence type="inferred from homology"/>
<evidence type="ECO:0000256" key="5">
    <source>
        <dbReference type="ARBA" id="ARBA00022741"/>
    </source>
</evidence>
<evidence type="ECO:0000256" key="7">
    <source>
        <dbReference type="ARBA" id="ARBA00022833"/>
    </source>
</evidence>
<comment type="subunit">
    <text evidence="10">Monomer. Associates with 30S ribosomal subunit, binds 16S rRNA.</text>
</comment>
<feature type="binding site" evidence="10">
    <location>
        <position position="300"/>
    </location>
    <ligand>
        <name>Zn(2+)</name>
        <dbReference type="ChEBI" id="CHEBI:29105"/>
    </ligand>
</feature>
<feature type="binding site" evidence="10">
    <location>
        <position position="287"/>
    </location>
    <ligand>
        <name>Zn(2+)</name>
        <dbReference type="ChEBI" id="CHEBI:29105"/>
    </ligand>
</feature>
<dbReference type="GO" id="GO:0005525">
    <property type="term" value="F:GTP binding"/>
    <property type="evidence" value="ECO:0007669"/>
    <property type="project" value="UniProtKB-UniRule"/>
</dbReference>
<comment type="similarity">
    <text evidence="10">Belongs to the TRAFAC class YlqF/YawG GTPase family. RsgA subfamily.</text>
</comment>
<keyword evidence="7 10" id="KW-0862">Zinc</keyword>
<dbReference type="InterPro" id="IPR010914">
    <property type="entry name" value="RsgA_GTPase_dom"/>
</dbReference>
<dbReference type="PROSITE" id="PS50936">
    <property type="entry name" value="ENGC_GTPASE"/>
    <property type="match status" value="1"/>
</dbReference>
<dbReference type="GO" id="GO:0042274">
    <property type="term" value="P:ribosomal small subunit biogenesis"/>
    <property type="evidence" value="ECO:0007669"/>
    <property type="project" value="UniProtKB-UniRule"/>
</dbReference>
<organism evidence="13 14">
    <name type="scientific">Poriferisphaera corsica</name>
    <dbReference type="NCBI Taxonomy" id="2528020"/>
    <lineage>
        <taxon>Bacteria</taxon>
        <taxon>Pseudomonadati</taxon>
        <taxon>Planctomycetota</taxon>
        <taxon>Phycisphaerae</taxon>
        <taxon>Phycisphaerales</taxon>
        <taxon>Phycisphaeraceae</taxon>
        <taxon>Poriferisphaera</taxon>
    </lineage>
</organism>
<feature type="domain" description="CP-type G" evidence="12">
    <location>
        <begin position="106"/>
        <end position="264"/>
    </location>
</feature>
<evidence type="ECO:0000259" key="12">
    <source>
        <dbReference type="PROSITE" id="PS51721"/>
    </source>
</evidence>
<keyword evidence="4 10" id="KW-0699">rRNA-binding</keyword>
<evidence type="ECO:0000256" key="9">
    <source>
        <dbReference type="ARBA" id="ARBA00023134"/>
    </source>
</evidence>